<dbReference type="AlphaFoldDB" id="A0AAQ4ESE2"/>
<dbReference type="EMBL" id="JARKHS020011623">
    <property type="protein sequence ID" value="KAK8777632.1"/>
    <property type="molecule type" value="Genomic_DNA"/>
</dbReference>
<comment type="caution">
    <text evidence="2">The sequence shown here is derived from an EMBL/GenBank/DDBJ whole genome shotgun (WGS) entry which is preliminary data.</text>
</comment>
<gene>
    <name evidence="2" type="ORF">V5799_029023</name>
</gene>
<organism evidence="2 3">
    <name type="scientific">Amblyomma americanum</name>
    <name type="common">Lone star tick</name>
    <dbReference type="NCBI Taxonomy" id="6943"/>
    <lineage>
        <taxon>Eukaryota</taxon>
        <taxon>Metazoa</taxon>
        <taxon>Ecdysozoa</taxon>
        <taxon>Arthropoda</taxon>
        <taxon>Chelicerata</taxon>
        <taxon>Arachnida</taxon>
        <taxon>Acari</taxon>
        <taxon>Parasitiformes</taxon>
        <taxon>Ixodida</taxon>
        <taxon>Ixodoidea</taxon>
        <taxon>Ixodidae</taxon>
        <taxon>Amblyomminae</taxon>
        <taxon>Amblyomma</taxon>
    </lineage>
</organism>
<evidence type="ECO:0000313" key="3">
    <source>
        <dbReference type="Proteomes" id="UP001321473"/>
    </source>
</evidence>
<evidence type="ECO:0008006" key="4">
    <source>
        <dbReference type="Google" id="ProtNLM"/>
    </source>
</evidence>
<feature type="chain" id="PRO_5042902080" description="Secreted protein" evidence="1">
    <location>
        <begin position="21"/>
        <end position="265"/>
    </location>
</feature>
<feature type="signal peptide" evidence="1">
    <location>
        <begin position="1"/>
        <end position="20"/>
    </location>
</feature>
<reference evidence="2 3" key="1">
    <citation type="journal article" date="2023" name="Arcadia Sci">
        <title>De novo assembly of a long-read Amblyomma americanum tick genome.</title>
        <authorList>
            <person name="Chou S."/>
            <person name="Poskanzer K.E."/>
            <person name="Rollins M."/>
            <person name="Thuy-Boun P.S."/>
        </authorList>
    </citation>
    <scope>NUCLEOTIDE SEQUENCE [LARGE SCALE GENOMIC DNA]</scope>
    <source>
        <strain evidence="2">F_SG_1</strain>
        <tissue evidence="2">Salivary glands</tissue>
    </source>
</reference>
<dbReference type="Proteomes" id="UP001321473">
    <property type="component" value="Unassembled WGS sequence"/>
</dbReference>
<accession>A0AAQ4ESE2</accession>
<sequence>MYSGVAVCVVLACQYLTVSGLRIPATPSLSSYFKMNVMYKPWFDEGLSSCTVAYSSSNHAPGNHLYVSCRLHGVNTTKHYDFGRDVLHVSQGGTAQPQVTRGIPDAEKDDPYFPVTFHTASERKVFDQPDSLIRFTGDNKRLTQRTGNEEEWETDVIVVANGETYQCTNSITWSRNSAVSPYCDDQPASRGPCPLVPLVGLVSCGEEKIIRYSVIDYVEEYDPAIFEYGQPDNTQNATGGVSASILSLGVTPVGLYTTLLLGLSF</sequence>
<evidence type="ECO:0000256" key="1">
    <source>
        <dbReference type="SAM" id="SignalP"/>
    </source>
</evidence>
<evidence type="ECO:0000313" key="2">
    <source>
        <dbReference type="EMBL" id="KAK8777632.1"/>
    </source>
</evidence>
<protein>
    <recommendedName>
        <fullName evidence="4">Secreted protein</fullName>
    </recommendedName>
</protein>
<proteinExistence type="predicted"/>
<keyword evidence="1" id="KW-0732">Signal</keyword>
<name>A0AAQ4ESE2_AMBAM</name>
<keyword evidence="3" id="KW-1185">Reference proteome</keyword>